<dbReference type="PRINTS" id="PR00413">
    <property type="entry name" value="HADHALOGNASE"/>
</dbReference>
<evidence type="ECO:0000313" key="2">
    <source>
        <dbReference type="EMBL" id="MBS2547753.1"/>
    </source>
</evidence>
<dbReference type="RefSeq" id="WP_212009334.1">
    <property type="nucleotide sequence ID" value="NZ_JAAFYZ010000034.1"/>
</dbReference>
<keyword evidence="3" id="KW-1185">Reference proteome</keyword>
<gene>
    <name evidence="2" type="ORF">KGQ19_12835</name>
</gene>
<sequence length="237" mass="25404">MTSISFPVGCIAVDFGGTLAGRGDEKADGTAFVAALAQCSGWSVPDAFAAALDQAMKAARARDRANLHQTPFVEIMHDAADRAECILPGEKLWSERVFEHLPDARIDEAAAKAVRDLAERGVRLVLASNTRWSLSARARTLREAGIGDAFHALVLSTDIGVLKPHPDFYRAVLDAAGCPAAEVLFVGDTADKDIGPPRSFGMQALLVAPVWEHDPQGEESGLPYFADLPALWEAARR</sequence>
<dbReference type="EMBL" id="JAAFYZ010000034">
    <property type="protein sequence ID" value="MBS2547753.1"/>
    <property type="molecule type" value="Genomic_DNA"/>
</dbReference>
<comment type="caution">
    <text evidence="2">The sequence shown here is derived from an EMBL/GenBank/DDBJ whole genome shotgun (WGS) entry which is preliminary data.</text>
</comment>
<organism evidence="2 3">
    <name type="scientific">Catenulispora pinistramenti</name>
    <dbReference type="NCBI Taxonomy" id="2705254"/>
    <lineage>
        <taxon>Bacteria</taxon>
        <taxon>Bacillati</taxon>
        <taxon>Actinomycetota</taxon>
        <taxon>Actinomycetes</taxon>
        <taxon>Catenulisporales</taxon>
        <taxon>Catenulisporaceae</taxon>
        <taxon>Catenulispora</taxon>
    </lineage>
</organism>
<evidence type="ECO:0000256" key="1">
    <source>
        <dbReference type="ARBA" id="ARBA00022801"/>
    </source>
</evidence>
<dbReference type="GO" id="GO:0016787">
    <property type="term" value="F:hydrolase activity"/>
    <property type="evidence" value="ECO:0007669"/>
    <property type="project" value="UniProtKB-KW"/>
</dbReference>
<dbReference type="Pfam" id="PF00702">
    <property type="entry name" value="Hydrolase"/>
    <property type="match status" value="1"/>
</dbReference>
<evidence type="ECO:0000313" key="3">
    <source>
        <dbReference type="Proteomes" id="UP000730482"/>
    </source>
</evidence>
<accession>A0ABS5KNY1</accession>
<keyword evidence="1 2" id="KW-0378">Hydrolase</keyword>
<dbReference type="InterPro" id="IPR006439">
    <property type="entry name" value="HAD-SF_hydro_IA"/>
</dbReference>
<protein>
    <submittedName>
        <fullName evidence="2">HAD family hydrolase</fullName>
    </submittedName>
</protein>
<name>A0ABS5KNY1_9ACTN</name>
<dbReference type="InterPro" id="IPR051540">
    <property type="entry name" value="S-2-haloacid_dehalogenase"/>
</dbReference>
<reference evidence="2 3" key="1">
    <citation type="submission" date="2020-02" db="EMBL/GenBank/DDBJ databases">
        <title>Acidophilic actinobacteria isolated from forest soil.</title>
        <authorList>
            <person name="Golinska P."/>
        </authorList>
    </citation>
    <scope>NUCLEOTIDE SEQUENCE [LARGE SCALE GENOMIC DNA]</scope>
    <source>
        <strain evidence="2 3">NL8</strain>
    </source>
</reference>
<dbReference type="Proteomes" id="UP000730482">
    <property type="component" value="Unassembled WGS sequence"/>
</dbReference>
<dbReference type="NCBIfam" id="TIGR01549">
    <property type="entry name" value="HAD-SF-IA-v1"/>
    <property type="match status" value="1"/>
</dbReference>
<dbReference type="PANTHER" id="PTHR43316">
    <property type="entry name" value="HYDROLASE, HALOACID DELAHOGENASE-RELATED"/>
    <property type="match status" value="1"/>
</dbReference>
<dbReference type="Gene3D" id="3.40.50.1000">
    <property type="entry name" value="HAD superfamily/HAD-like"/>
    <property type="match status" value="1"/>
</dbReference>
<dbReference type="InterPro" id="IPR036412">
    <property type="entry name" value="HAD-like_sf"/>
</dbReference>
<dbReference type="SUPFAM" id="SSF56784">
    <property type="entry name" value="HAD-like"/>
    <property type="match status" value="1"/>
</dbReference>
<dbReference type="InterPro" id="IPR023214">
    <property type="entry name" value="HAD_sf"/>
</dbReference>
<proteinExistence type="predicted"/>